<dbReference type="PANTHER" id="PTHR22847:SF637">
    <property type="entry name" value="WD REPEAT DOMAIN 5B"/>
    <property type="match status" value="1"/>
</dbReference>
<evidence type="ECO:0000313" key="6">
    <source>
        <dbReference type="Proteomes" id="UP000053558"/>
    </source>
</evidence>
<dbReference type="RefSeq" id="XP_007775331.1">
    <property type="nucleotide sequence ID" value="XM_007777141.1"/>
</dbReference>
<feature type="repeat" description="WD" evidence="3">
    <location>
        <begin position="615"/>
        <end position="651"/>
    </location>
</feature>
<dbReference type="CDD" id="cd00200">
    <property type="entry name" value="WD40"/>
    <property type="match status" value="1"/>
</dbReference>
<evidence type="ECO:0000256" key="1">
    <source>
        <dbReference type="ARBA" id="ARBA00022574"/>
    </source>
</evidence>
<feature type="repeat" description="WD" evidence="3">
    <location>
        <begin position="787"/>
        <end position="817"/>
    </location>
</feature>
<dbReference type="OrthoDB" id="163438at2759"/>
<dbReference type="PANTHER" id="PTHR22847">
    <property type="entry name" value="WD40 REPEAT PROTEIN"/>
    <property type="match status" value="1"/>
</dbReference>
<sequence length="962" mass="105511">GTEMTLDDMSYAGGAACVDDRKLCLPGTRTQVLEEIDQWINCTEADCPKVLLLTGVAGSGKSAIAHSVAKKYHDLGRTGASFACKRGDSSRDAQKMFSTMARNLADWNQTFKSELSEKITNDKELRTTTIPKRQFESFIVEPLNQVEKSQCGPLLLVVDAVDEAGGDKNSVLEALAGKADELPLHVRLLVTARPESEIMDQLGKDHIQKIQLHHSPEDVQTFVHQKLKGVDQLKDDQKKQIILKSEGLFQWASTVCNALSKPPAGKTSSIVYEQIMKSSHKNRDLTALYESIMDIIFPDPDEDSMSNCRSVLAFVFGTKIPLPLAAIQTLHDCNGNKGIAEATLKHMGSLLAGVTEGDSDAVRPLHTSFRDWILDPSNKSRFGINMPDHMLYLCQSLIKVMDQELRFNMACIPTSYQRNEDIKELKNDIEANITIQLKYASCHWMEHVSDVGDRDLQTLIRHWLLEKLFFWIEVLALMQKLPTASSCMNMLRHWAHDEDIKSLAADALAFLTEYKDPFLESTAHLYISALVFFPEASFIRKKLINAKFTCADTSSGLVTNWPSSQGCVLKPLEGHSGPTSSVAFSPDGKHVVSGSDDRTIRVWDVATGVCVLEPLEGHSELVNSVAFSPDGKHIVSGSDDETIRVWNAATGVCVLGPLEGHNSLVKSVAFSPDGKHIVSGSNDQTIRIWSATIGEYVLGPLEGHSGWVHSVAFSPDGKHIVSGSHDKTIKVWDAAIGESMLKSLEGHSGPVRSVAFSPDGKHVVSGSWDKTIRVWDAATGECVLEPLEGHNSSVKSVAFSPDGKHIVSGSDDKTIRLVNSVAFSPDGKHIVSGSDDRTIRVWSTATGECALGPLKGHSGGVHSVAFSPDGKHIVSGSYDETIRAPNHTNSLGIPSSWAWEAYYGEITGWLKDPDGNLMLWVPKWARAGLYWDRNTLVICSGAKVKLDMTNFVHGTDWTKCYM</sequence>
<feature type="repeat" description="WD" evidence="3">
    <location>
        <begin position="744"/>
        <end position="785"/>
    </location>
</feature>
<dbReference type="Proteomes" id="UP000053558">
    <property type="component" value="Unassembled WGS sequence"/>
</dbReference>
<dbReference type="SUPFAM" id="SSF52540">
    <property type="entry name" value="P-loop containing nucleoside triphosphate hydrolases"/>
    <property type="match status" value="1"/>
</dbReference>
<dbReference type="PROSITE" id="PS50082">
    <property type="entry name" value="WD_REPEATS_2"/>
    <property type="match status" value="8"/>
</dbReference>
<dbReference type="EMBL" id="JH711592">
    <property type="protein sequence ID" value="EIW74387.1"/>
    <property type="molecule type" value="Genomic_DNA"/>
</dbReference>
<feature type="repeat" description="WD" evidence="3">
    <location>
        <begin position="818"/>
        <end position="852"/>
    </location>
</feature>
<feature type="repeat" description="WD" evidence="3">
    <location>
        <begin position="854"/>
        <end position="883"/>
    </location>
</feature>
<name>R7SF62_CONPW</name>
<keyword evidence="2" id="KW-0677">Repeat</keyword>
<dbReference type="GeneID" id="19208568"/>
<dbReference type="AlphaFoldDB" id="R7SF62"/>
<evidence type="ECO:0000256" key="3">
    <source>
        <dbReference type="PROSITE-ProRule" id="PRU00221"/>
    </source>
</evidence>
<evidence type="ECO:0000259" key="4">
    <source>
        <dbReference type="PROSITE" id="PS50837"/>
    </source>
</evidence>
<dbReference type="PRINTS" id="PR00320">
    <property type="entry name" value="GPROTEINBRPT"/>
</dbReference>
<reference evidence="6" key="1">
    <citation type="journal article" date="2012" name="Science">
        <title>The Paleozoic origin of enzymatic lignin decomposition reconstructed from 31 fungal genomes.</title>
        <authorList>
            <person name="Floudas D."/>
            <person name="Binder M."/>
            <person name="Riley R."/>
            <person name="Barry K."/>
            <person name="Blanchette R.A."/>
            <person name="Henrissat B."/>
            <person name="Martinez A.T."/>
            <person name="Otillar R."/>
            <person name="Spatafora J.W."/>
            <person name="Yadav J.S."/>
            <person name="Aerts A."/>
            <person name="Benoit I."/>
            <person name="Boyd A."/>
            <person name="Carlson A."/>
            <person name="Copeland A."/>
            <person name="Coutinho P.M."/>
            <person name="de Vries R.P."/>
            <person name="Ferreira P."/>
            <person name="Findley K."/>
            <person name="Foster B."/>
            <person name="Gaskell J."/>
            <person name="Glotzer D."/>
            <person name="Gorecki P."/>
            <person name="Heitman J."/>
            <person name="Hesse C."/>
            <person name="Hori C."/>
            <person name="Igarashi K."/>
            <person name="Jurgens J.A."/>
            <person name="Kallen N."/>
            <person name="Kersten P."/>
            <person name="Kohler A."/>
            <person name="Kuees U."/>
            <person name="Kumar T.K.A."/>
            <person name="Kuo A."/>
            <person name="LaButti K."/>
            <person name="Larrondo L.F."/>
            <person name="Lindquist E."/>
            <person name="Ling A."/>
            <person name="Lombard V."/>
            <person name="Lucas S."/>
            <person name="Lundell T."/>
            <person name="Martin R."/>
            <person name="McLaughlin D.J."/>
            <person name="Morgenstern I."/>
            <person name="Morin E."/>
            <person name="Murat C."/>
            <person name="Nagy L.G."/>
            <person name="Nolan M."/>
            <person name="Ohm R.A."/>
            <person name="Patyshakuliyeva A."/>
            <person name="Rokas A."/>
            <person name="Ruiz-Duenas F.J."/>
            <person name="Sabat G."/>
            <person name="Salamov A."/>
            <person name="Samejima M."/>
            <person name="Schmutz J."/>
            <person name="Slot J.C."/>
            <person name="St John F."/>
            <person name="Stenlid J."/>
            <person name="Sun H."/>
            <person name="Sun S."/>
            <person name="Syed K."/>
            <person name="Tsang A."/>
            <person name="Wiebenga A."/>
            <person name="Young D."/>
            <person name="Pisabarro A."/>
            <person name="Eastwood D.C."/>
            <person name="Martin F."/>
            <person name="Cullen D."/>
            <person name="Grigoriev I.V."/>
            <person name="Hibbett D.S."/>
        </authorList>
    </citation>
    <scope>NUCLEOTIDE SEQUENCE [LARGE SCALE GENOMIC DNA]</scope>
    <source>
        <strain evidence="6">RWD-64-598 SS2</strain>
    </source>
</reference>
<dbReference type="eggNOG" id="KOG0272">
    <property type="taxonomic scope" value="Eukaryota"/>
</dbReference>
<dbReference type="Pfam" id="PF00400">
    <property type="entry name" value="WD40"/>
    <property type="match status" value="8"/>
</dbReference>
<organism evidence="5 6">
    <name type="scientific">Coniophora puteana (strain RWD-64-598)</name>
    <name type="common">Brown rot fungus</name>
    <dbReference type="NCBI Taxonomy" id="741705"/>
    <lineage>
        <taxon>Eukaryota</taxon>
        <taxon>Fungi</taxon>
        <taxon>Dikarya</taxon>
        <taxon>Basidiomycota</taxon>
        <taxon>Agaricomycotina</taxon>
        <taxon>Agaricomycetes</taxon>
        <taxon>Agaricomycetidae</taxon>
        <taxon>Boletales</taxon>
        <taxon>Coniophorineae</taxon>
        <taxon>Coniophoraceae</taxon>
        <taxon>Coniophora</taxon>
    </lineage>
</organism>
<proteinExistence type="predicted"/>
<evidence type="ECO:0000256" key="2">
    <source>
        <dbReference type="ARBA" id="ARBA00022737"/>
    </source>
</evidence>
<keyword evidence="6" id="KW-1185">Reference proteome</keyword>
<protein>
    <submittedName>
        <fullName evidence="5">WD40 repeat-like protein</fullName>
    </submittedName>
</protein>
<dbReference type="Gene3D" id="2.130.10.10">
    <property type="entry name" value="YVTN repeat-like/Quinoprotein amine dehydrogenase"/>
    <property type="match status" value="4"/>
</dbReference>
<dbReference type="InterPro" id="IPR001680">
    <property type="entry name" value="WD40_rpt"/>
</dbReference>
<feature type="repeat" description="WD" evidence="3">
    <location>
        <begin position="572"/>
        <end position="613"/>
    </location>
</feature>
<feature type="domain" description="NACHT" evidence="4">
    <location>
        <begin position="49"/>
        <end position="202"/>
    </location>
</feature>
<dbReference type="InterPro" id="IPR036322">
    <property type="entry name" value="WD40_repeat_dom_sf"/>
</dbReference>
<dbReference type="SMART" id="SM00320">
    <property type="entry name" value="WD40"/>
    <property type="match status" value="8"/>
</dbReference>
<dbReference type="PROSITE" id="PS50837">
    <property type="entry name" value="NACHT"/>
    <property type="match status" value="1"/>
</dbReference>
<dbReference type="InterPro" id="IPR027417">
    <property type="entry name" value="P-loop_NTPase"/>
</dbReference>
<gene>
    <name evidence="5" type="ORF">CONPUDRAFT_67448</name>
</gene>
<feature type="non-terminal residue" evidence="5">
    <location>
        <position position="1"/>
    </location>
</feature>
<dbReference type="InterPro" id="IPR007111">
    <property type="entry name" value="NACHT_NTPase"/>
</dbReference>
<dbReference type="GO" id="GO:1990234">
    <property type="term" value="C:transferase complex"/>
    <property type="evidence" value="ECO:0007669"/>
    <property type="project" value="UniProtKB-ARBA"/>
</dbReference>
<dbReference type="PROSITE" id="PS50294">
    <property type="entry name" value="WD_REPEATS_REGION"/>
    <property type="match status" value="8"/>
</dbReference>
<accession>R7SF62</accession>
<dbReference type="KEGG" id="cput:CONPUDRAFT_67448"/>
<feature type="repeat" description="WD" evidence="3">
    <location>
        <begin position="658"/>
        <end position="690"/>
    </location>
</feature>
<dbReference type="InterPro" id="IPR019775">
    <property type="entry name" value="WD40_repeat_CS"/>
</dbReference>
<dbReference type="PROSITE" id="PS00678">
    <property type="entry name" value="WD_REPEATS_1"/>
    <property type="match status" value="3"/>
</dbReference>
<dbReference type="Gene3D" id="3.40.50.300">
    <property type="entry name" value="P-loop containing nucleotide triphosphate hydrolases"/>
    <property type="match status" value="1"/>
</dbReference>
<dbReference type="InterPro" id="IPR056884">
    <property type="entry name" value="NPHP3-like_N"/>
</dbReference>
<dbReference type="InterPro" id="IPR020472">
    <property type="entry name" value="WD40_PAC1"/>
</dbReference>
<dbReference type="SUPFAM" id="SSF50978">
    <property type="entry name" value="WD40 repeat-like"/>
    <property type="match status" value="2"/>
</dbReference>
<dbReference type="InterPro" id="IPR015943">
    <property type="entry name" value="WD40/YVTN_repeat-like_dom_sf"/>
</dbReference>
<dbReference type="OMA" id="LEGHCNV"/>
<feature type="repeat" description="WD" evidence="3">
    <location>
        <begin position="701"/>
        <end position="742"/>
    </location>
</feature>
<dbReference type="Pfam" id="PF24883">
    <property type="entry name" value="NPHP3_N"/>
    <property type="match status" value="1"/>
</dbReference>
<keyword evidence="1 3" id="KW-0853">WD repeat</keyword>
<evidence type="ECO:0000313" key="5">
    <source>
        <dbReference type="EMBL" id="EIW74387.1"/>
    </source>
</evidence>